<dbReference type="PROSITE" id="PS51502">
    <property type="entry name" value="S_R_A_B_BARREL"/>
    <property type="match status" value="2"/>
</dbReference>
<dbReference type="Proteomes" id="UP001054252">
    <property type="component" value="Unassembled WGS sequence"/>
</dbReference>
<keyword evidence="5" id="KW-1185">Reference proteome</keyword>
<comment type="caution">
    <text evidence="4">The sequence shown here is derived from an EMBL/GenBank/DDBJ whole genome shotgun (WGS) entry which is preliminary data.</text>
</comment>
<protein>
    <recommendedName>
        <fullName evidence="3">Stress-response A/B barrel domain-containing protein</fullName>
    </recommendedName>
</protein>
<dbReference type="Pfam" id="PF07876">
    <property type="entry name" value="Dabb"/>
    <property type="match status" value="2"/>
</dbReference>
<proteinExistence type="predicted"/>
<evidence type="ECO:0000313" key="4">
    <source>
        <dbReference type="EMBL" id="GKV33086.1"/>
    </source>
</evidence>
<dbReference type="SUPFAM" id="SSF54909">
    <property type="entry name" value="Dimeric alpha+beta barrel"/>
    <property type="match status" value="2"/>
</dbReference>
<accession>A0AAV5L853</accession>
<dbReference type="PANTHER" id="PTHR33178">
    <property type="match status" value="1"/>
</dbReference>
<dbReference type="SMART" id="SM00886">
    <property type="entry name" value="Dabb"/>
    <property type="match status" value="2"/>
</dbReference>
<dbReference type="InterPro" id="IPR011008">
    <property type="entry name" value="Dimeric_a/b-barrel"/>
</dbReference>
<evidence type="ECO:0000256" key="2">
    <source>
        <dbReference type="SAM" id="SignalP"/>
    </source>
</evidence>
<comment type="subunit">
    <text evidence="1">Homodimer.</text>
</comment>
<feature type="domain" description="Stress-response A/B barrel" evidence="3">
    <location>
        <begin position="78"/>
        <end position="171"/>
    </location>
</feature>
<dbReference type="Gene3D" id="3.30.70.100">
    <property type="match status" value="2"/>
</dbReference>
<reference evidence="4 5" key="1">
    <citation type="journal article" date="2021" name="Commun. Biol.">
        <title>The genome of Shorea leprosula (Dipterocarpaceae) highlights the ecological relevance of drought in aseasonal tropical rainforests.</title>
        <authorList>
            <person name="Ng K.K.S."/>
            <person name="Kobayashi M.J."/>
            <person name="Fawcett J.A."/>
            <person name="Hatakeyama M."/>
            <person name="Paape T."/>
            <person name="Ng C.H."/>
            <person name="Ang C.C."/>
            <person name="Tnah L.H."/>
            <person name="Lee C.T."/>
            <person name="Nishiyama T."/>
            <person name="Sese J."/>
            <person name="O'Brien M.J."/>
            <person name="Copetti D."/>
            <person name="Mohd Noor M.I."/>
            <person name="Ong R.C."/>
            <person name="Putra M."/>
            <person name="Sireger I.Z."/>
            <person name="Indrioko S."/>
            <person name="Kosugi Y."/>
            <person name="Izuno A."/>
            <person name="Isagi Y."/>
            <person name="Lee S.L."/>
            <person name="Shimizu K.K."/>
        </authorList>
    </citation>
    <scope>NUCLEOTIDE SEQUENCE [LARGE SCALE GENOMIC DNA]</scope>
    <source>
        <strain evidence="4">214</strain>
    </source>
</reference>
<feature type="domain" description="Stress-response A/B barrel" evidence="3">
    <location>
        <begin position="193"/>
        <end position="287"/>
    </location>
</feature>
<feature type="signal peptide" evidence="2">
    <location>
        <begin position="1"/>
        <end position="20"/>
    </location>
</feature>
<dbReference type="InterPro" id="IPR013097">
    <property type="entry name" value="Dabb"/>
</dbReference>
<feature type="chain" id="PRO_5043831589" description="Stress-response A/B barrel domain-containing protein" evidence="2">
    <location>
        <begin position="21"/>
        <end position="297"/>
    </location>
</feature>
<dbReference type="InterPro" id="IPR044662">
    <property type="entry name" value="HS1/DABB1-like"/>
</dbReference>
<sequence>MVVVVAQSLALLIPFSISSCHHHPTYRRLKKPIITCSSFSSNAWGWNVNRGKNRVTMVSGGSSGHQQQQQQRKRRKVVEHICFLKANKDLSDEQEKDMLDYLFTTQYQMPGILAISLGRISDKNVESFSHAVFMRFQRKEDLAKFYQNPFYSGVLKEHVIPYCHGLTNVDYESEVEDDLLPIFRKGEDFNTGLEFVLLITFSESAIDEPAKDALASLQALTEEHQSLIVQCTQGSNFNSSSEEYTHGVIIRFRSFDALEIFINSSEYKNVWSSKFQPIAKKTIAVNFSVEPVGTEIM</sequence>
<evidence type="ECO:0000259" key="3">
    <source>
        <dbReference type="PROSITE" id="PS51502"/>
    </source>
</evidence>
<organism evidence="4 5">
    <name type="scientific">Rubroshorea leprosula</name>
    <dbReference type="NCBI Taxonomy" id="152421"/>
    <lineage>
        <taxon>Eukaryota</taxon>
        <taxon>Viridiplantae</taxon>
        <taxon>Streptophyta</taxon>
        <taxon>Embryophyta</taxon>
        <taxon>Tracheophyta</taxon>
        <taxon>Spermatophyta</taxon>
        <taxon>Magnoliopsida</taxon>
        <taxon>eudicotyledons</taxon>
        <taxon>Gunneridae</taxon>
        <taxon>Pentapetalae</taxon>
        <taxon>rosids</taxon>
        <taxon>malvids</taxon>
        <taxon>Malvales</taxon>
        <taxon>Dipterocarpaceae</taxon>
        <taxon>Rubroshorea</taxon>
    </lineage>
</organism>
<dbReference type="PANTHER" id="PTHR33178:SF5">
    <property type="entry name" value="EXPRESSED PROTEIN"/>
    <property type="match status" value="1"/>
</dbReference>
<name>A0AAV5L853_9ROSI</name>
<gene>
    <name evidence="4" type="ORF">SLEP1_g41633</name>
</gene>
<evidence type="ECO:0000313" key="5">
    <source>
        <dbReference type="Proteomes" id="UP001054252"/>
    </source>
</evidence>
<evidence type="ECO:0000256" key="1">
    <source>
        <dbReference type="ARBA" id="ARBA00011738"/>
    </source>
</evidence>
<keyword evidence="2" id="KW-0732">Signal</keyword>
<dbReference type="AlphaFoldDB" id="A0AAV5L853"/>
<dbReference type="EMBL" id="BPVZ01000099">
    <property type="protein sequence ID" value="GKV33086.1"/>
    <property type="molecule type" value="Genomic_DNA"/>
</dbReference>